<feature type="binding site" evidence="3">
    <location>
        <position position="466"/>
    </location>
    <ligand>
        <name>Ca(2+)</name>
        <dbReference type="ChEBI" id="CHEBI:29108"/>
    </ligand>
</feature>
<feature type="active site" evidence="2">
    <location>
        <position position="364"/>
    </location>
</feature>
<gene>
    <name evidence="5" type="ORF">MELIAE_LOCUS1933</name>
</gene>
<dbReference type="InterPro" id="IPR008958">
    <property type="entry name" value="Transglutaminase_C"/>
</dbReference>
<dbReference type="InterPro" id="IPR023608">
    <property type="entry name" value="Transglutaminase_animal"/>
</dbReference>
<sequence>MGEFLKVEKINLFPKENAKKHRTYKYETVHDDENPTAVLRRGQTFKMQLDFSNGSFDENKDNVELIFNYGLNPNAFKGTKGVLKVDSTGKICAENTDWSCEILKKDDKCLGFEVCTPHNIPIGLWKLQVRTLMSETTPEKFDYVNDIYFLCNPWNSHDSTYMPETKLLDEYVLNDAGKIWVGSSNNPGSRAWVFGQFDDIVLPTIMMIFNRSKMPHSSLGDPIQICRMVSKMVNANDDNGVLLGKWRDFKDNDGTLPSAWTGSVPILQEYYDTKKPVRYGQCWVFAALVTTICRALGIPSRVVTNFVSAHDVDNTFTVDTFYDKNNKYDESKTIDSIWNFHVWNDVYIARPDLPSGYGGWQAIDATPQEQSAGFFQCGPTSLEAVRKGEVGYNYDTHFLISTVNADVVHWKEDPSSEIGYSRIYSDTRAVGRFLLTKKPLVDDPFGNEDCEDVIDQYKMSEGTRAERLQLLNAISNNDFAKKRWEMPNTDHHDVEFKLNELEEVKIGDSVHLTVNIINKSDQIRTISAVLSTGSVYYTGVKSHTIKEFEEELKIEPQSTVQLTTSVNPDQYMDKLVEHGIMKLDAIATVKETGQTWLGKDDFQIIKPKIKIKTSSKIQARKPALVTLSFHNPINKCLTDCKFNLSGSSMLKNQVVRCADVGPGKKVKVGTKVMPKIKGELTFVATFTSNELSDLTGSVKVNVNREIHGGDKIQSLFTTFTKCYK</sequence>
<dbReference type="FunFam" id="3.90.260.10:FF:000002">
    <property type="entry name" value="Erythrocyte membrane protein band 4.2"/>
    <property type="match status" value="1"/>
</dbReference>
<dbReference type="PANTHER" id="PTHR11590">
    <property type="entry name" value="PROTEIN-GLUTAMINE GAMMA-GLUTAMYLTRANSFERASE"/>
    <property type="match status" value="1"/>
</dbReference>
<comment type="cofactor">
    <cofactor evidence="3">
        <name>Ca(2+)</name>
        <dbReference type="ChEBI" id="CHEBI:29108"/>
    </cofactor>
    <text evidence="3">Binds 1 Ca(2+) ion per subunit.</text>
</comment>
<evidence type="ECO:0000313" key="6">
    <source>
        <dbReference type="Proteomes" id="UP001154078"/>
    </source>
</evidence>
<dbReference type="InterPro" id="IPR013783">
    <property type="entry name" value="Ig-like_fold"/>
</dbReference>
<proteinExistence type="inferred from homology"/>
<feature type="binding site" evidence="3">
    <location>
        <position position="404"/>
    </location>
    <ligand>
        <name>Ca(2+)</name>
        <dbReference type="ChEBI" id="CHEBI:29108"/>
    </ligand>
</feature>
<dbReference type="SMART" id="SM00460">
    <property type="entry name" value="TGc"/>
    <property type="match status" value="1"/>
</dbReference>
<dbReference type="Pfam" id="PF00927">
    <property type="entry name" value="Transglut_C"/>
    <property type="match status" value="1"/>
</dbReference>
<dbReference type="AlphaFoldDB" id="A0A9P0AVF1"/>
<dbReference type="Proteomes" id="UP001154078">
    <property type="component" value="Chromosome 1"/>
</dbReference>
<keyword evidence="3" id="KW-0479">Metal-binding</keyword>
<dbReference type="InterPro" id="IPR002931">
    <property type="entry name" value="Transglutaminase-like"/>
</dbReference>
<comment type="similarity">
    <text evidence="1">Belongs to the transglutaminase superfamily. Transglutaminase family.</text>
</comment>
<dbReference type="SUPFAM" id="SSF49309">
    <property type="entry name" value="Transglutaminase, two C-terminal domains"/>
    <property type="match status" value="2"/>
</dbReference>
<protein>
    <recommendedName>
        <fullName evidence="4">Transglutaminase-like domain-containing protein</fullName>
    </recommendedName>
</protein>
<evidence type="ECO:0000313" key="5">
    <source>
        <dbReference type="EMBL" id="CAH0548097.1"/>
    </source>
</evidence>
<keyword evidence="3" id="KW-0106">Calcium</keyword>
<feature type="domain" description="Transglutaminase-like" evidence="4">
    <location>
        <begin position="274"/>
        <end position="367"/>
    </location>
</feature>
<dbReference type="GO" id="GO:0003810">
    <property type="term" value="F:protein-glutamine gamma-glutamyltransferase activity"/>
    <property type="evidence" value="ECO:0007669"/>
    <property type="project" value="InterPro"/>
</dbReference>
<dbReference type="FunFam" id="2.60.40.10:FF:000171">
    <property type="entry name" value="protein-glutamine gamma-glutamyltransferase 6"/>
    <property type="match status" value="1"/>
</dbReference>
<dbReference type="OrthoDB" id="437511at2759"/>
<dbReference type="FunFam" id="2.60.40.10:FF:000090">
    <property type="entry name" value="Protein-glutamine gamma-glutamyltransferase 2"/>
    <property type="match status" value="1"/>
</dbReference>
<organism evidence="5 6">
    <name type="scientific">Brassicogethes aeneus</name>
    <name type="common">Rape pollen beetle</name>
    <name type="synonym">Meligethes aeneus</name>
    <dbReference type="NCBI Taxonomy" id="1431903"/>
    <lineage>
        <taxon>Eukaryota</taxon>
        <taxon>Metazoa</taxon>
        <taxon>Ecdysozoa</taxon>
        <taxon>Arthropoda</taxon>
        <taxon>Hexapoda</taxon>
        <taxon>Insecta</taxon>
        <taxon>Pterygota</taxon>
        <taxon>Neoptera</taxon>
        <taxon>Endopterygota</taxon>
        <taxon>Coleoptera</taxon>
        <taxon>Polyphaga</taxon>
        <taxon>Cucujiformia</taxon>
        <taxon>Nitidulidae</taxon>
        <taxon>Meligethinae</taxon>
        <taxon>Brassicogethes</taxon>
    </lineage>
</organism>
<dbReference type="PIRSF" id="PIRSF000459">
    <property type="entry name" value="TGM_EBP42"/>
    <property type="match status" value="1"/>
</dbReference>
<name>A0A9P0AVF1_BRAAE</name>
<feature type="binding site" evidence="3">
    <location>
        <position position="461"/>
    </location>
    <ligand>
        <name>Ca(2+)</name>
        <dbReference type="ChEBI" id="CHEBI:29108"/>
    </ligand>
</feature>
<dbReference type="Gene3D" id="2.60.40.10">
    <property type="entry name" value="Immunoglobulins"/>
    <property type="match status" value="3"/>
</dbReference>
<dbReference type="SUPFAM" id="SSF81296">
    <property type="entry name" value="E set domains"/>
    <property type="match status" value="1"/>
</dbReference>
<dbReference type="InterPro" id="IPR050779">
    <property type="entry name" value="Transglutaminase"/>
</dbReference>
<dbReference type="PANTHER" id="PTHR11590:SF40">
    <property type="entry name" value="HEMOCYTE PROTEIN-GLUTAMINE GAMMA-GLUTAMYLTRANSFERASE-LIKE PROTEIN"/>
    <property type="match status" value="1"/>
</dbReference>
<dbReference type="GO" id="GO:0046872">
    <property type="term" value="F:metal ion binding"/>
    <property type="evidence" value="ECO:0007669"/>
    <property type="project" value="UniProtKB-KW"/>
</dbReference>
<feature type="active site" evidence="2">
    <location>
        <position position="341"/>
    </location>
</feature>
<dbReference type="InterPro" id="IPR036985">
    <property type="entry name" value="Transglutaminase-like_sf"/>
</dbReference>
<dbReference type="Pfam" id="PF00868">
    <property type="entry name" value="Transglut_N"/>
    <property type="match status" value="1"/>
</dbReference>
<evidence type="ECO:0000256" key="2">
    <source>
        <dbReference type="PIRSR" id="PIRSR000459-1"/>
    </source>
</evidence>
<evidence type="ECO:0000259" key="4">
    <source>
        <dbReference type="SMART" id="SM00460"/>
    </source>
</evidence>
<evidence type="ECO:0000256" key="3">
    <source>
        <dbReference type="PIRSR" id="PIRSR000459-2"/>
    </source>
</evidence>
<dbReference type="InterPro" id="IPR038765">
    <property type="entry name" value="Papain-like_cys_pep_sf"/>
</dbReference>
<feature type="binding site" evidence="3">
    <location>
        <position position="406"/>
    </location>
    <ligand>
        <name>Ca(2+)</name>
        <dbReference type="ChEBI" id="CHEBI:29108"/>
    </ligand>
</feature>
<keyword evidence="6" id="KW-1185">Reference proteome</keyword>
<evidence type="ECO:0000256" key="1">
    <source>
        <dbReference type="ARBA" id="ARBA00005968"/>
    </source>
</evidence>
<feature type="active site" evidence="2">
    <location>
        <position position="282"/>
    </location>
</feature>
<dbReference type="InterPro" id="IPR001102">
    <property type="entry name" value="Transglutaminase_N"/>
</dbReference>
<accession>A0A9P0AVF1</accession>
<dbReference type="SUPFAM" id="SSF54001">
    <property type="entry name" value="Cysteine proteinases"/>
    <property type="match status" value="1"/>
</dbReference>
<reference evidence="5" key="1">
    <citation type="submission" date="2021-12" db="EMBL/GenBank/DDBJ databases">
        <authorList>
            <person name="King R."/>
        </authorList>
    </citation>
    <scope>NUCLEOTIDE SEQUENCE</scope>
</reference>
<dbReference type="Gene3D" id="3.90.260.10">
    <property type="entry name" value="Transglutaminase-like"/>
    <property type="match status" value="1"/>
</dbReference>
<dbReference type="InterPro" id="IPR036238">
    <property type="entry name" value="Transglutaminase_C_sf"/>
</dbReference>
<dbReference type="EMBL" id="OV121132">
    <property type="protein sequence ID" value="CAH0548097.1"/>
    <property type="molecule type" value="Genomic_DNA"/>
</dbReference>
<dbReference type="Pfam" id="PF01841">
    <property type="entry name" value="Transglut_core"/>
    <property type="match status" value="1"/>
</dbReference>
<dbReference type="InterPro" id="IPR014756">
    <property type="entry name" value="Ig_E-set"/>
</dbReference>